<keyword evidence="2" id="KW-1185">Reference proteome</keyword>
<evidence type="ECO:0000313" key="2">
    <source>
        <dbReference type="Proteomes" id="UP001061991"/>
    </source>
</evidence>
<geneLocation type="plasmid" evidence="1 2">
    <name>p_unnamed1</name>
</geneLocation>
<protein>
    <submittedName>
        <fullName evidence="1">Uncharacterized protein</fullName>
    </submittedName>
</protein>
<name>A0ACD4CY14_9HYPH</name>
<sequence>MTLTASHHHYESTSSHAVLDEIGSLHAFDDAFPDTTPRGRRAMFIVAPSIDTSLKSTVDHCEFVFGELSAQRLTGRISPRNDDLES</sequence>
<organism evidence="1 2">
    <name type="scientific">Phyllobacterium zundukense</name>
    <dbReference type="NCBI Taxonomy" id="1867719"/>
    <lineage>
        <taxon>Bacteria</taxon>
        <taxon>Pseudomonadati</taxon>
        <taxon>Pseudomonadota</taxon>
        <taxon>Alphaproteobacteria</taxon>
        <taxon>Hyphomicrobiales</taxon>
        <taxon>Phyllobacteriaceae</taxon>
        <taxon>Phyllobacterium</taxon>
    </lineage>
</organism>
<evidence type="ECO:0000313" key="1">
    <source>
        <dbReference type="EMBL" id="UXN58497.1"/>
    </source>
</evidence>
<gene>
    <name evidence="1" type="ORF">N8E88_10740</name>
</gene>
<dbReference type="Proteomes" id="UP001061991">
    <property type="component" value="Plasmid p_unnamed1"/>
</dbReference>
<reference evidence="1" key="1">
    <citation type="submission" date="2022-09" db="EMBL/GenBank/DDBJ databases">
        <title>Interaction between co-microsymbionts with complementary sets of symbiotic genes in legume-rhizobium systems.</title>
        <authorList>
            <person name="Safronova V."/>
            <person name="Sazanova A."/>
            <person name="Afonin A."/>
            <person name="Chirak E."/>
        </authorList>
    </citation>
    <scope>NUCLEOTIDE SEQUENCE</scope>
    <source>
        <strain evidence="1">A18/3m</strain>
    </source>
</reference>
<accession>A0ACD4CY14</accession>
<keyword evidence="1" id="KW-0614">Plasmid</keyword>
<dbReference type="EMBL" id="CP104972">
    <property type="protein sequence ID" value="UXN58497.1"/>
    <property type="molecule type" value="Genomic_DNA"/>
</dbReference>
<proteinExistence type="predicted"/>